<accession>A0AAD4V1N8</accession>
<reference evidence="1 2" key="1">
    <citation type="journal article" date="2022" name="G3 (Bethesda)">
        <title>Whole-genome sequence and methylome profiling of the almond [Prunus dulcis (Mill.) D.A. Webb] cultivar 'Nonpareil'.</title>
        <authorList>
            <person name="D'Amico-Willman K.M."/>
            <person name="Ouma W.Z."/>
            <person name="Meulia T."/>
            <person name="Sideli G.M."/>
            <person name="Gradziel T.M."/>
            <person name="Fresnedo-Ramirez J."/>
        </authorList>
    </citation>
    <scope>NUCLEOTIDE SEQUENCE [LARGE SCALE GENOMIC DNA]</scope>
    <source>
        <strain evidence="1">Clone GOH B32 T37-40</strain>
    </source>
</reference>
<evidence type="ECO:0000313" key="1">
    <source>
        <dbReference type="EMBL" id="KAI5316829.1"/>
    </source>
</evidence>
<dbReference type="Proteomes" id="UP001054821">
    <property type="component" value="Chromosome 7"/>
</dbReference>
<name>A0AAD4V1N8_PRUDU</name>
<comment type="caution">
    <text evidence="1">The sequence shown here is derived from an EMBL/GenBank/DDBJ whole genome shotgun (WGS) entry which is preliminary data.</text>
</comment>
<protein>
    <submittedName>
        <fullName evidence="1">Uncharacterized protein</fullName>
    </submittedName>
</protein>
<organism evidence="1 2">
    <name type="scientific">Prunus dulcis</name>
    <name type="common">Almond</name>
    <name type="synonym">Amygdalus dulcis</name>
    <dbReference type="NCBI Taxonomy" id="3755"/>
    <lineage>
        <taxon>Eukaryota</taxon>
        <taxon>Viridiplantae</taxon>
        <taxon>Streptophyta</taxon>
        <taxon>Embryophyta</taxon>
        <taxon>Tracheophyta</taxon>
        <taxon>Spermatophyta</taxon>
        <taxon>Magnoliopsida</taxon>
        <taxon>eudicotyledons</taxon>
        <taxon>Gunneridae</taxon>
        <taxon>Pentapetalae</taxon>
        <taxon>rosids</taxon>
        <taxon>fabids</taxon>
        <taxon>Rosales</taxon>
        <taxon>Rosaceae</taxon>
        <taxon>Amygdaloideae</taxon>
        <taxon>Amygdaleae</taxon>
        <taxon>Prunus</taxon>
    </lineage>
</organism>
<evidence type="ECO:0000313" key="2">
    <source>
        <dbReference type="Proteomes" id="UP001054821"/>
    </source>
</evidence>
<dbReference type="EMBL" id="JAJFAZ020000007">
    <property type="protein sequence ID" value="KAI5316829.1"/>
    <property type="molecule type" value="Genomic_DNA"/>
</dbReference>
<proteinExistence type="predicted"/>
<sequence length="130" mass="14955">MKEVEVPPQNQLAMGGVTQLLISSVMDAYGNLHKEHASDEYGRAMAFGPQYMRSCPLNSIRLMLRNQISWGSNFKFFGRANFRSFVLEWTESILSDFGDVLRQADMYGAVAISRYSYDFCPNVWRAFYEL</sequence>
<keyword evidence="2" id="KW-1185">Reference proteome</keyword>
<dbReference type="AlphaFoldDB" id="A0AAD4V1N8"/>
<gene>
    <name evidence="1" type="ORF">L3X38_036536</name>
</gene>